<dbReference type="AlphaFoldDB" id="A0A381Z7F2"/>
<evidence type="ECO:0008006" key="4">
    <source>
        <dbReference type="Google" id="ProtNLM"/>
    </source>
</evidence>
<dbReference type="GO" id="GO:0003774">
    <property type="term" value="F:cytoskeletal motor activity"/>
    <property type="evidence" value="ECO:0007669"/>
    <property type="project" value="InterPro"/>
</dbReference>
<evidence type="ECO:0000256" key="1">
    <source>
        <dbReference type="ARBA" id="ARBA00004117"/>
    </source>
</evidence>
<organism evidence="3">
    <name type="scientific">marine metagenome</name>
    <dbReference type="NCBI Taxonomy" id="408172"/>
    <lineage>
        <taxon>unclassified sequences</taxon>
        <taxon>metagenomes</taxon>
        <taxon>ecological metagenomes</taxon>
    </lineage>
</organism>
<name>A0A381Z7F2_9ZZZZ</name>
<accession>A0A381Z7F2</accession>
<dbReference type="GO" id="GO:0005198">
    <property type="term" value="F:structural molecule activity"/>
    <property type="evidence" value="ECO:0007669"/>
    <property type="project" value="InterPro"/>
</dbReference>
<sequence>MTLESSNAISAYNSALNRLKEAPGNSGSGQVNANDFTQMVKNFAESAVEVGKKSEVQSAAAAAGKADLNSVVVAVTEAELTLNTVVAVRDKVLEAYREILRMPI</sequence>
<protein>
    <recommendedName>
        <fullName evidence="4">Flagellar hook-basal body complex protein FliE</fullName>
    </recommendedName>
</protein>
<dbReference type="InterPro" id="IPR001624">
    <property type="entry name" value="FliE"/>
</dbReference>
<evidence type="ECO:0000256" key="2">
    <source>
        <dbReference type="ARBA" id="ARBA00023143"/>
    </source>
</evidence>
<dbReference type="GO" id="GO:0009425">
    <property type="term" value="C:bacterial-type flagellum basal body"/>
    <property type="evidence" value="ECO:0007669"/>
    <property type="project" value="UniProtKB-SubCell"/>
</dbReference>
<keyword evidence="2" id="KW-0975">Bacterial flagellum</keyword>
<dbReference type="Pfam" id="PF02049">
    <property type="entry name" value="FliE"/>
    <property type="match status" value="1"/>
</dbReference>
<comment type="subcellular location">
    <subcellularLocation>
        <location evidence="1">Bacterial flagellum basal body</location>
    </subcellularLocation>
</comment>
<dbReference type="HAMAP" id="MF_00724">
    <property type="entry name" value="FliE"/>
    <property type="match status" value="1"/>
</dbReference>
<gene>
    <name evidence="3" type="ORF">METZ01_LOCUS138024</name>
</gene>
<dbReference type="EMBL" id="UINC01020241">
    <property type="protein sequence ID" value="SVA85170.1"/>
    <property type="molecule type" value="Genomic_DNA"/>
</dbReference>
<proteinExistence type="inferred from homology"/>
<evidence type="ECO:0000313" key="3">
    <source>
        <dbReference type="EMBL" id="SVA85170.1"/>
    </source>
</evidence>
<dbReference type="GO" id="GO:0071973">
    <property type="term" value="P:bacterial-type flagellum-dependent cell motility"/>
    <property type="evidence" value="ECO:0007669"/>
    <property type="project" value="InterPro"/>
</dbReference>
<reference evidence="3" key="1">
    <citation type="submission" date="2018-05" db="EMBL/GenBank/DDBJ databases">
        <authorList>
            <person name="Lanie J.A."/>
            <person name="Ng W.-L."/>
            <person name="Kazmierczak K.M."/>
            <person name="Andrzejewski T.M."/>
            <person name="Davidsen T.M."/>
            <person name="Wayne K.J."/>
            <person name="Tettelin H."/>
            <person name="Glass J.I."/>
            <person name="Rusch D."/>
            <person name="Podicherti R."/>
            <person name="Tsui H.-C.T."/>
            <person name="Winkler M.E."/>
        </authorList>
    </citation>
    <scope>NUCLEOTIDE SEQUENCE</scope>
</reference>
<dbReference type="PANTHER" id="PTHR34653">
    <property type="match status" value="1"/>
</dbReference>
<dbReference type="PANTHER" id="PTHR34653:SF1">
    <property type="entry name" value="FLAGELLAR HOOK-BASAL BODY COMPLEX PROTEIN FLIE"/>
    <property type="match status" value="1"/>
</dbReference>